<dbReference type="CDD" id="cd18880">
    <property type="entry name" value="NUDIX_ADPRase"/>
    <property type="match status" value="1"/>
</dbReference>
<evidence type="ECO:0000259" key="3">
    <source>
        <dbReference type="PROSITE" id="PS51462"/>
    </source>
</evidence>
<protein>
    <submittedName>
        <fullName evidence="4">MutT/NUDIX family protein</fullName>
    </submittedName>
</protein>
<reference evidence="4 5" key="1">
    <citation type="submission" date="2014-07" db="EMBL/GenBank/DDBJ databases">
        <title>Methanogenic archaea and the global carbon cycle.</title>
        <authorList>
            <person name="Henriksen J.R."/>
            <person name="Luke J."/>
            <person name="Reinhart S."/>
            <person name="Benedict M.N."/>
            <person name="Youngblut N.D."/>
            <person name="Metcalf M.E."/>
            <person name="Whitaker R.J."/>
            <person name="Metcalf W.W."/>
        </authorList>
    </citation>
    <scope>NUCLEOTIDE SEQUENCE [LARGE SCALE GENOMIC DNA]</scope>
    <source>
        <strain evidence="4 5">C2J</strain>
    </source>
</reference>
<dbReference type="GO" id="GO:0016787">
    <property type="term" value="F:hydrolase activity"/>
    <property type="evidence" value="ECO:0007669"/>
    <property type="project" value="UniProtKB-KW"/>
</dbReference>
<dbReference type="Gene3D" id="3.90.79.10">
    <property type="entry name" value="Nucleoside Triphosphate Pyrophosphohydrolase"/>
    <property type="match status" value="1"/>
</dbReference>
<dbReference type="STRING" id="1434118.MSSAC_1611"/>
<evidence type="ECO:0000313" key="5">
    <source>
        <dbReference type="Proteomes" id="UP000033123"/>
    </source>
</evidence>
<dbReference type="HOGENOM" id="CLU_037162_18_3_2"/>
<feature type="domain" description="Nudix hydrolase" evidence="3">
    <location>
        <begin position="4"/>
        <end position="133"/>
    </location>
</feature>
<dbReference type="InterPro" id="IPR020084">
    <property type="entry name" value="NUDIX_hydrolase_CS"/>
</dbReference>
<proteinExistence type="predicted"/>
<sequence>MGRLIRNSAKALIIKNGKMLAIKLQENGEVWYIMPGGGQETEELLPDAACREVSEELGISVTPKELVFAVEGVHGERFHRVDLVFLCEYVAEIPNTALHGDTNQIGYDWLDIKTLNTQPLYPSKLRRQIMNLYEGKTHKVYLGNEEAGDPECLE</sequence>
<dbReference type="InterPro" id="IPR015797">
    <property type="entry name" value="NUDIX_hydrolase-like_dom_sf"/>
</dbReference>
<evidence type="ECO:0000256" key="2">
    <source>
        <dbReference type="ARBA" id="ARBA00022801"/>
    </source>
</evidence>
<dbReference type="Pfam" id="PF00293">
    <property type="entry name" value="NUDIX"/>
    <property type="match status" value="1"/>
</dbReference>
<dbReference type="PROSITE" id="PS00893">
    <property type="entry name" value="NUDIX_BOX"/>
    <property type="match status" value="1"/>
</dbReference>
<dbReference type="InterPro" id="IPR000086">
    <property type="entry name" value="NUDIX_hydrolase_dom"/>
</dbReference>
<evidence type="ECO:0000313" key="4">
    <source>
        <dbReference type="EMBL" id="AKB36201.1"/>
    </source>
</evidence>
<dbReference type="PANTHER" id="PTHR43046">
    <property type="entry name" value="GDP-MANNOSE MANNOSYL HYDROLASE"/>
    <property type="match status" value="1"/>
</dbReference>
<dbReference type="GeneID" id="41605198"/>
<dbReference type="AlphaFoldDB" id="A0A0E3LCV9"/>
<dbReference type="Proteomes" id="UP000033123">
    <property type="component" value="Chromosome"/>
</dbReference>
<dbReference type="KEGG" id="msj:MSSAC_1611"/>
<name>A0A0E3LCV9_9EURY</name>
<evidence type="ECO:0000256" key="1">
    <source>
        <dbReference type="ARBA" id="ARBA00001946"/>
    </source>
</evidence>
<organism evidence="4 5">
    <name type="scientific">Methanosarcina siciliae C2J</name>
    <dbReference type="NCBI Taxonomy" id="1434118"/>
    <lineage>
        <taxon>Archaea</taxon>
        <taxon>Methanobacteriati</taxon>
        <taxon>Methanobacteriota</taxon>
        <taxon>Stenosarchaea group</taxon>
        <taxon>Methanomicrobia</taxon>
        <taxon>Methanosarcinales</taxon>
        <taxon>Methanosarcinaceae</taxon>
        <taxon>Methanosarcina</taxon>
    </lineage>
</organism>
<keyword evidence="2" id="KW-0378">Hydrolase</keyword>
<gene>
    <name evidence="4" type="ORF">MSSAC_1611</name>
</gene>
<dbReference type="PANTHER" id="PTHR43046:SF14">
    <property type="entry name" value="MUTT_NUDIX FAMILY PROTEIN"/>
    <property type="match status" value="1"/>
</dbReference>
<accession>A0A0E3LCV9</accession>
<dbReference type="SUPFAM" id="SSF55811">
    <property type="entry name" value="Nudix"/>
    <property type="match status" value="1"/>
</dbReference>
<dbReference type="PATRIC" id="fig|1434118.4.peg.2053"/>
<comment type="cofactor">
    <cofactor evidence="1">
        <name>Mg(2+)</name>
        <dbReference type="ChEBI" id="CHEBI:18420"/>
    </cofactor>
</comment>
<dbReference type="RefSeq" id="WP_048181663.1">
    <property type="nucleotide sequence ID" value="NZ_CP009508.1"/>
</dbReference>
<dbReference type="PROSITE" id="PS51462">
    <property type="entry name" value="NUDIX"/>
    <property type="match status" value="1"/>
</dbReference>
<dbReference type="EMBL" id="CP009508">
    <property type="protein sequence ID" value="AKB36201.1"/>
    <property type="molecule type" value="Genomic_DNA"/>
</dbReference>